<dbReference type="OrthoDB" id="9763857at2"/>
<keyword evidence="2" id="KW-0378">Hydrolase</keyword>
<feature type="domain" description="HD-GYP" evidence="1">
    <location>
        <begin position="167"/>
        <end position="376"/>
    </location>
</feature>
<dbReference type="InterPro" id="IPR037522">
    <property type="entry name" value="HD_GYP_dom"/>
</dbReference>
<evidence type="ECO:0000313" key="2">
    <source>
        <dbReference type="EMBL" id="SMC27892.1"/>
    </source>
</evidence>
<dbReference type="Proteomes" id="UP000192761">
    <property type="component" value="Unassembled WGS sequence"/>
</dbReference>
<dbReference type="Gene3D" id="3.30.450.40">
    <property type="match status" value="1"/>
</dbReference>
<dbReference type="RefSeq" id="WP_084091675.1">
    <property type="nucleotide sequence ID" value="NZ_FWXD01000019.1"/>
</dbReference>
<name>A0A1W1XVK9_9NEIS</name>
<dbReference type="InterPro" id="IPR052020">
    <property type="entry name" value="Cyclic_di-GMP/3'3'-cGAMP_PDE"/>
</dbReference>
<dbReference type="InterPro" id="IPR003607">
    <property type="entry name" value="HD/PDEase_dom"/>
</dbReference>
<dbReference type="STRING" id="1121001.SAMN02745857_03011"/>
<evidence type="ECO:0000313" key="3">
    <source>
        <dbReference type="Proteomes" id="UP000192761"/>
    </source>
</evidence>
<dbReference type="CDD" id="cd00077">
    <property type="entry name" value="HDc"/>
    <property type="match status" value="1"/>
</dbReference>
<dbReference type="Pfam" id="PF01590">
    <property type="entry name" value="GAF"/>
    <property type="match status" value="1"/>
</dbReference>
<keyword evidence="3" id="KW-1185">Reference proteome</keyword>
<accession>A0A1W1XVK9</accession>
<dbReference type="SUPFAM" id="SSF109604">
    <property type="entry name" value="HD-domain/PDEase-like"/>
    <property type="match status" value="1"/>
</dbReference>
<dbReference type="AlphaFoldDB" id="A0A1W1XVK9"/>
<dbReference type="PANTHER" id="PTHR45228:SF1">
    <property type="entry name" value="CYCLIC DI-GMP PHOSPHODIESTERASE TM_0186"/>
    <property type="match status" value="1"/>
</dbReference>
<proteinExistence type="predicted"/>
<dbReference type="SUPFAM" id="SSF55781">
    <property type="entry name" value="GAF domain-like"/>
    <property type="match status" value="1"/>
</dbReference>
<protein>
    <submittedName>
        <fullName evidence="2">Metal dependent phosphohydrolase</fullName>
    </submittedName>
</protein>
<dbReference type="SMART" id="SM00471">
    <property type="entry name" value="HDc"/>
    <property type="match status" value="1"/>
</dbReference>
<dbReference type="PROSITE" id="PS51832">
    <property type="entry name" value="HD_GYP"/>
    <property type="match status" value="1"/>
</dbReference>
<dbReference type="InterPro" id="IPR029016">
    <property type="entry name" value="GAF-like_dom_sf"/>
</dbReference>
<dbReference type="GO" id="GO:0008081">
    <property type="term" value="F:phosphoric diester hydrolase activity"/>
    <property type="evidence" value="ECO:0007669"/>
    <property type="project" value="UniProtKB-ARBA"/>
</dbReference>
<organism evidence="2 3">
    <name type="scientific">Andreprevotia lacus DSM 23236</name>
    <dbReference type="NCBI Taxonomy" id="1121001"/>
    <lineage>
        <taxon>Bacteria</taxon>
        <taxon>Pseudomonadati</taxon>
        <taxon>Pseudomonadota</taxon>
        <taxon>Betaproteobacteria</taxon>
        <taxon>Neisseriales</taxon>
        <taxon>Chitinibacteraceae</taxon>
        <taxon>Andreprevotia</taxon>
    </lineage>
</organism>
<gene>
    <name evidence="2" type="ORF">SAMN02745857_03011</name>
</gene>
<reference evidence="2 3" key="1">
    <citation type="submission" date="2017-04" db="EMBL/GenBank/DDBJ databases">
        <authorList>
            <person name="Afonso C.L."/>
            <person name="Miller P.J."/>
            <person name="Scott M.A."/>
            <person name="Spackman E."/>
            <person name="Goraichik I."/>
            <person name="Dimitrov K.M."/>
            <person name="Suarez D.L."/>
            <person name="Swayne D.E."/>
        </authorList>
    </citation>
    <scope>NUCLEOTIDE SEQUENCE [LARGE SCALE GENOMIC DNA]</scope>
    <source>
        <strain evidence="2 3">DSM 23236</strain>
    </source>
</reference>
<evidence type="ECO:0000259" key="1">
    <source>
        <dbReference type="PROSITE" id="PS51832"/>
    </source>
</evidence>
<dbReference type="Gene3D" id="1.10.3210.10">
    <property type="entry name" value="Hypothetical protein af1432"/>
    <property type="match status" value="1"/>
</dbReference>
<dbReference type="EMBL" id="FWXD01000019">
    <property type="protein sequence ID" value="SMC27892.1"/>
    <property type="molecule type" value="Genomic_DNA"/>
</dbReference>
<dbReference type="InterPro" id="IPR003018">
    <property type="entry name" value="GAF"/>
</dbReference>
<dbReference type="PANTHER" id="PTHR45228">
    <property type="entry name" value="CYCLIC DI-GMP PHOSPHODIESTERASE TM_0186-RELATED"/>
    <property type="match status" value="1"/>
</dbReference>
<sequence>MSIPPGDDVYHTLGPSARSLTERVEAVHAVIALRYPQVHRVAMAIYDPPSDMLKTFASSNRNGQALIAYEARLHDVPSLLQLASLRQTRLVRDVAHTFNDSDSTHTQWLREQGYRASYTIPVYQGTELAAFLFFDSTEPDGFDSEVTRFLDVFADLIAQLYLLQLRTVRGLIGTVHVASGLARIRDVETGQHLERMAAYARLMGRALAPRHGLPDEFIEYLHLFAPLHDIGKVGIPDRVLLKPGPLDDEEWAIMRRHVEIGETLIEQMVDSLGLTDGLALQVMRNVVAGHHERGDGSGYPRGLTMAQIPLEARIVAVADVYDALSNRRPYKHAWREADVAAELQQEVCAGRLDGECVAALLADEVERRQIAVRFADQ</sequence>
<dbReference type="Pfam" id="PF13487">
    <property type="entry name" value="HD_5"/>
    <property type="match status" value="1"/>
</dbReference>